<sequence>MRWSSLFAIYLAIILPIQLHAYPTSESPKQIHEPVIRNAAESSSPSAGNRENMAQLLSNFTAEAHLETRAGTPACGVSLRTATRDDCNRKAGILDFTFVGQPTGTVVGRPMRIVRPTVSPPGSQCGMLSSVVQ</sequence>
<keyword evidence="3" id="KW-1185">Reference proteome</keyword>
<keyword evidence="1" id="KW-0732">Signal</keyword>
<organism evidence="2 3">
    <name type="scientific">Sistotremastrum suecicum HHB10207 ss-3</name>
    <dbReference type="NCBI Taxonomy" id="1314776"/>
    <lineage>
        <taxon>Eukaryota</taxon>
        <taxon>Fungi</taxon>
        <taxon>Dikarya</taxon>
        <taxon>Basidiomycota</taxon>
        <taxon>Agaricomycotina</taxon>
        <taxon>Agaricomycetes</taxon>
        <taxon>Sistotremastrales</taxon>
        <taxon>Sistotremastraceae</taxon>
        <taxon>Sistotremastrum</taxon>
    </lineage>
</organism>
<dbReference type="EMBL" id="KV428087">
    <property type="protein sequence ID" value="KZT37265.1"/>
    <property type="molecule type" value="Genomic_DNA"/>
</dbReference>
<feature type="chain" id="PRO_5007871562" evidence="1">
    <location>
        <begin position="22"/>
        <end position="133"/>
    </location>
</feature>
<proteinExistence type="predicted"/>
<gene>
    <name evidence="2" type="ORF">SISSUDRAFT_1048703</name>
</gene>
<accession>A0A166CAT7</accession>
<dbReference type="AlphaFoldDB" id="A0A166CAT7"/>
<evidence type="ECO:0000313" key="3">
    <source>
        <dbReference type="Proteomes" id="UP000076798"/>
    </source>
</evidence>
<dbReference type="Proteomes" id="UP000076798">
    <property type="component" value="Unassembled WGS sequence"/>
</dbReference>
<protein>
    <submittedName>
        <fullName evidence="2">Uncharacterized protein</fullName>
    </submittedName>
</protein>
<evidence type="ECO:0000313" key="2">
    <source>
        <dbReference type="EMBL" id="KZT37265.1"/>
    </source>
</evidence>
<feature type="signal peptide" evidence="1">
    <location>
        <begin position="1"/>
        <end position="21"/>
    </location>
</feature>
<reference evidence="2 3" key="1">
    <citation type="journal article" date="2016" name="Mol. Biol. Evol.">
        <title>Comparative Genomics of Early-Diverging Mushroom-Forming Fungi Provides Insights into the Origins of Lignocellulose Decay Capabilities.</title>
        <authorList>
            <person name="Nagy L.G."/>
            <person name="Riley R."/>
            <person name="Tritt A."/>
            <person name="Adam C."/>
            <person name="Daum C."/>
            <person name="Floudas D."/>
            <person name="Sun H."/>
            <person name="Yadav J.S."/>
            <person name="Pangilinan J."/>
            <person name="Larsson K.H."/>
            <person name="Matsuura K."/>
            <person name="Barry K."/>
            <person name="Labutti K."/>
            <person name="Kuo R."/>
            <person name="Ohm R.A."/>
            <person name="Bhattacharya S.S."/>
            <person name="Shirouzu T."/>
            <person name="Yoshinaga Y."/>
            <person name="Martin F.M."/>
            <person name="Grigoriev I.V."/>
            <person name="Hibbett D.S."/>
        </authorList>
    </citation>
    <scope>NUCLEOTIDE SEQUENCE [LARGE SCALE GENOMIC DNA]</scope>
    <source>
        <strain evidence="2 3">HHB10207 ss-3</strain>
    </source>
</reference>
<name>A0A166CAT7_9AGAM</name>
<evidence type="ECO:0000256" key="1">
    <source>
        <dbReference type="SAM" id="SignalP"/>
    </source>
</evidence>